<keyword evidence="3" id="KW-1185">Reference proteome</keyword>
<dbReference type="RefSeq" id="WP_211429974.1">
    <property type="nucleotide sequence ID" value="NZ_CP072649.1"/>
</dbReference>
<dbReference type="Pfam" id="PF00561">
    <property type="entry name" value="Abhydrolase_1"/>
    <property type="match status" value="1"/>
</dbReference>
<dbReference type="PANTHER" id="PTHR43433">
    <property type="entry name" value="HYDROLASE, ALPHA/BETA FOLD FAMILY PROTEIN"/>
    <property type="match status" value="1"/>
</dbReference>
<dbReference type="InterPro" id="IPR000073">
    <property type="entry name" value="AB_hydrolase_1"/>
</dbReference>
<evidence type="ECO:0000259" key="1">
    <source>
        <dbReference type="Pfam" id="PF00561"/>
    </source>
</evidence>
<dbReference type="Proteomes" id="UP000676506">
    <property type="component" value="Chromosome 2"/>
</dbReference>
<dbReference type="SUPFAM" id="SSF53474">
    <property type="entry name" value="alpha/beta-Hydrolases"/>
    <property type="match status" value="1"/>
</dbReference>
<keyword evidence="2" id="KW-0378">Hydrolase</keyword>
<dbReference type="EMBL" id="CP072649">
    <property type="protein sequence ID" value="QUW04085.1"/>
    <property type="molecule type" value="Genomic_DNA"/>
</dbReference>
<sequence>MPHITTNGVQLYVEDTGGDRPAVLFIAGLGYDEWFWAQSVAPYLRDDYRLVMPANRGAGRSDKPAGPYTTAQMAADMLGLLDALALEQVIVVGHSLGGFIAQELTLAAPNRVRKLVLAGTSFGGPQSIPPTPAALAVLMLDRTLDPMELIRRGLETAVAPAFLAAKPPMLDALIAYRLTTPVPPEAFQSQLMAGAAHDAADRIAAIGCPTLLVAGELDQVVPPGNVALLQAKLPQAESVVIPDAGHLFPIEKPQETATALADFFRR</sequence>
<dbReference type="PRINTS" id="PR00111">
    <property type="entry name" value="ABHYDROLASE"/>
</dbReference>
<evidence type="ECO:0000313" key="3">
    <source>
        <dbReference type="Proteomes" id="UP000676506"/>
    </source>
</evidence>
<dbReference type="PRINTS" id="PR00412">
    <property type="entry name" value="EPOXHYDRLASE"/>
</dbReference>
<evidence type="ECO:0000313" key="2">
    <source>
        <dbReference type="EMBL" id="QUW04085.1"/>
    </source>
</evidence>
<gene>
    <name evidence="2" type="ORF">J8C06_13620</name>
</gene>
<dbReference type="InterPro" id="IPR029058">
    <property type="entry name" value="AB_hydrolase_fold"/>
</dbReference>
<dbReference type="InterPro" id="IPR050471">
    <property type="entry name" value="AB_hydrolase"/>
</dbReference>
<dbReference type="InterPro" id="IPR000639">
    <property type="entry name" value="Epox_hydrolase-like"/>
</dbReference>
<dbReference type="Gene3D" id="3.40.50.1820">
    <property type="entry name" value="alpha/beta hydrolase"/>
    <property type="match status" value="1"/>
</dbReference>
<proteinExistence type="predicted"/>
<feature type="domain" description="AB hydrolase-1" evidence="1">
    <location>
        <begin position="21"/>
        <end position="253"/>
    </location>
</feature>
<accession>A0ABX8BEZ0</accession>
<name>A0ABX8BEZ0_9BACT</name>
<dbReference type="GO" id="GO:0016787">
    <property type="term" value="F:hydrolase activity"/>
    <property type="evidence" value="ECO:0007669"/>
    <property type="project" value="UniProtKB-KW"/>
</dbReference>
<dbReference type="PANTHER" id="PTHR43433:SF5">
    <property type="entry name" value="AB HYDROLASE-1 DOMAIN-CONTAINING PROTEIN"/>
    <property type="match status" value="1"/>
</dbReference>
<reference evidence="2 3" key="1">
    <citation type="submission" date="2021-03" db="EMBL/GenBank/DDBJ databases">
        <title>Genomic and phenotypic characterization of Chloracidobacterium isolates provides evidence for multiple species.</title>
        <authorList>
            <person name="Saini M.K."/>
            <person name="Costas A.M.G."/>
            <person name="Tank M."/>
            <person name="Bryant D.A."/>
        </authorList>
    </citation>
    <scope>NUCLEOTIDE SEQUENCE [LARGE SCALE GENOMIC DNA]</scope>
    <source>
        <strain evidence="2 3">BV2-C</strain>
    </source>
</reference>
<protein>
    <submittedName>
        <fullName evidence="2">Alpha/beta fold hydrolase</fullName>
    </submittedName>
</protein>
<organism evidence="2 3">
    <name type="scientific">Chloracidobacterium validum</name>
    <dbReference type="NCBI Taxonomy" id="2821543"/>
    <lineage>
        <taxon>Bacteria</taxon>
        <taxon>Pseudomonadati</taxon>
        <taxon>Acidobacteriota</taxon>
        <taxon>Terriglobia</taxon>
        <taxon>Terriglobales</taxon>
        <taxon>Acidobacteriaceae</taxon>
        <taxon>Chloracidobacterium</taxon>
    </lineage>
</organism>